<feature type="region of interest" description="Disordered" evidence="1">
    <location>
        <begin position="134"/>
        <end position="155"/>
    </location>
</feature>
<proteinExistence type="predicted"/>
<sequence>MVLDYSEGAKEGVVPGQQLVEEELVFVDLPELSRFEIFEGMKVRIENISFKETDEEMGFNLVVEPLENPGRESMTFKFQGKNMETVGTCLFFVDADSESSDKGQFGGECSRDAAVERSKDDPIGVEDVEMADCSETQSVLETRKPEESQDGGPNIVSNVSKSKLVCVGKCKKVIQAFIEEQS</sequence>
<protein>
    <submittedName>
        <fullName evidence="2">Uncharacterized protein</fullName>
    </submittedName>
</protein>
<organism evidence="2">
    <name type="scientific">Cryptosporidium canis</name>
    <dbReference type="NCBI Taxonomy" id="195482"/>
    <lineage>
        <taxon>Eukaryota</taxon>
        <taxon>Sar</taxon>
        <taxon>Alveolata</taxon>
        <taxon>Apicomplexa</taxon>
        <taxon>Conoidasida</taxon>
        <taxon>Coccidia</taxon>
        <taxon>Eucoccidiorida</taxon>
        <taxon>Eimeriorina</taxon>
        <taxon>Cryptosporidiidae</taxon>
        <taxon>Cryptosporidium</taxon>
    </lineage>
</organism>
<dbReference type="EMBL" id="JAPCXC010000042">
    <property type="protein sequence ID" value="KAJ1608600.1"/>
    <property type="molecule type" value="Genomic_DNA"/>
</dbReference>
<dbReference type="AlphaFoldDB" id="A0A9D5DJ52"/>
<name>A0A9D5DJ52_9CRYT</name>
<evidence type="ECO:0000313" key="2">
    <source>
        <dbReference type="EMBL" id="KAJ1608600.1"/>
    </source>
</evidence>
<comment type="caution">
    <text evidence="2">The sequence shown here is derived from an EMBL/GenBank/DDBJ whole genome shotgun (WGS) entry which is preliminary data.</text>
</comment>
<dbReference type="OrthoDB" id="336780at2759"/>
<dbReference type="Proteomes" id="UP001067231">
    <property type="component" value="Unassembled WGS sequence"/>
</dbReference>
<accession>A0A9D5DJ52</accession>
<reference evidence="2" key="1">
    <citation type="submission" date="2022-10" db="EMBL/GenBank/DDBJ databases">
        <title>Adaptive evolution leads to modifications in subtelomeric GC content in a zoonotic Cryptosporidium species.</title>
        <authorList>
            <person name="Li J."/>
            <person name="Feng Y."/>
            <person name="Xiao L."/>
        </authorList>
    </citation>
    <scope>NUCLEOTIDE SEQUENCE</scope>
    <source>
        <strain evidence="2">33844</strain>
    </source>
</reference>
<evidence type="ECO:0000256" key="1">
    <source>
        <dbReference type="SAM" id="MobiDB-lite"/>
    </source>
</evidence>
<gene>
    <name evidence="2" type="ORF">OJ253_1849</name>
</gene>